<evidence type="ECO:0000259" key="1">
    <source>
        <dbReference type="Pfam" id="PF00629"/>
    </source>
</evidence>
<protein>
    <recommendedName>
        <fullName evidence="1">MAM domain-containing protein</fullName>
    </recommendedName>
</protein>
<organism evidence="2 3">
    <name type="scientific">Cirrhinus mrigala</name>
    <name type="common">Mrigala</name>
    <dbReference type="NCBI Taxonomy" id="683832"/>
    <lineage>
        <taxon>Eukaryota</taxon>
        <taxon>Metazoa</taxon>
        <taxon>Chordata</taxon>
        <taxon>Craniata</taxon>
        <taxon>Vertebrata</taxon>
        <taxon>Euteleostomi</taxon>
        <taxon>Actinopterygii</taxon>
        <taxon>Neopterygii</taxon>
        <taxon>Teleostei</taxon>
        <taxon>Ostariophysi</taxon>
        <taxon>Cypriniformes</taxon>
        <taxon>Cyprinidae</taxon>
        <taxon>Labeoninae</taxon>
        <taxon>Labeonini</taxon>
        <taxon>Cirrhinus</taxon>
    </lineage>
</organism>
<evidence type="ECO:0000313" key="3">
    <source>
        <dbReference type="Proteomes" id="UP001529510"/>
    </source>
</evidence>
<gene>
    <name evidence="2" type="ORF">M9458_004771</name>
</gene>
<dbReference type="Gene3D" id="2.60.120.200">
    <property type="match status" value="1"/>
</dbReference>
<dbReference type="Pfam" id="PF00629">
    <property type="entry name" value="MAM"/>
    <property type="match status" value="1"/>
</dbReference>
<evidence type="ECO:0000313" key="2">
    <source>
        <dbReference type="EMBL" id="KAL0201584.1"/>
    </source>
</evidence>
<dbReference type="InterPro" id="IPR000998">
    <property type="entry name" value="MAM_dom"/>
</dbReference>
<dbReference type="InterPro" id="IPR013320">
    <property type="entry name" value="ConA-like_dom_sf"/>
</dbReference>
<keyword evidence="3" id="KW-1185">Reference proteome</keyword>
<feature type="non-terminal residue" evidence="2">
    <location>
        <position position="1"/>
    </location>
</feature>
<feature type="non-terminal residue" evidence="2">
    <location>
        <position position="76"/>
    </location>
</feature>
<dbReference type="EMBL" id="JAMKFB020000002">
    <property type="protein sequence ID" value="KAL0201584.1"/>
    <property type="molecule type" value="Genomic_DNA"/>
</dbReference>
<reference evidence="2 3" key="1">
    <citation type="submission" date="2024-05" db="EMBL/GenBank/DDBJ databases">
        <title>Genome sequencing and assembly of Indian major carp, Cirrhinus mrigala (Hamilton, 1822).</title>
        <authorList>
            <person name="Mohindra V."/>
            <person name="Chowdhury L.M."/>
            <person name="Lal K."/>
            <person name="Jena J.K."/>
        </authorList>
    </citation>
    <scope>NUCLEOTIDE SEQUENCE [LARGE SCALE GENOMIC DNA]</scope>
    <source>
        <strain evidence="2">CM1030</strain>
        <tissue evidence="2">Blood</tissue>
    </source>
</reference>
<dbReference type="SUPFAM" id="SSF49899">
    <property type="entry name" value="Concanavalin A-like lectins/glucanases"/>
    <property type="match status" value="1"/>
</dbReference>
<dbReference type="AlphaFoldDB" id="A0ABD0RSS2"/>
<comment type="caution">
    <text evidence="2">The sequence shown here is derived from an EMBL/GenBank/DDBJ whole genome shotgun (WGS) entry which is preliminary data.</text>
</comment>
<dbReference type="Proteomes" id="UP001529510">
    <property type="component" value="Unassembled WGS sequence"/>
</dbReference>
<name>A0ABD0RSS2_CIRMR</name>
<feature type="domain" description="MAM" evidence="1">
    <location>
        <begin position="9"/>
        <end position="69"/>
    </location>
</feature>
<accession>A0ABD0RSS2</accession>
<sequence length="76" mass="8690">ETALHPENPSGVFRLKSGFLTISEDSCLEFWYHKPNKKSSELKVLLVDDILQTLIWTSETSGSGHWRQQSDNDNVQ</sequence>
<proteinExistence type="predicted"/>